<protein>
    <recommendedName>
        <fullName evidence="2">Gamma-glutamylcyclotransferase</fullName>
    </recommendedName>
</protein>
<name>A0A7S0RCX3_9CHLO</name>
<dbReference type="EMBL" id="HBFA01023645">
    <property type="protein sequence ID" value="CAD8673987.1"/>
    <property type="molecule type" value="Transcribed_RNA"/>
</dbReference>
<proteinExistence type="predicted"/>
<dbReference type="PANTHER" id="PTHR35748">
    <property type="entry name" value="OS05G0358400 PROTEIN"/>
    <property type="match status" value="1"/>
</dbReference>
<evidence type="ECO:0008006" key="2">
    <source>
        <dbReference type="Google" id="ProtNLM"/>
    </source>
</evidence>
<sequence length="251" mass="28135">MECAPGHPTRQLIGRPPSEVVKDGYISVLGFGSLLSERSSRYTAPNLKDFRVVRVRGWRRVFAHCAPIFFERGIARLDTREMSSLSTEKCEGASFIATMFEIPMEDYPALEQREAEFILAPVFAETLDGTPLSSAAILCTRSTDEAYRRVYCKEMNGACAQETPEGDCACVACTLSRFGVDKIWRNDILPCRTYLRHCVLAAQGLGEAAYEDFLDNTFLADRQTTIRTHLDADPSILEELPPEALRERYCG</sequence>
<dbReference type="PANTHER" id="PTHR35748:SF1">
    <property type="entry name" value="OS05G0358400 PROTEIN"/>
    <property type="match status" value="1"/>
</dbReference>
<reference evidence="1" key="1">
    <citation type="submission" date="2021-01" db="EMBL/GenBank/DDBJ databases">
        <authorList>
            <person name="Corre E."/>
            <person name="Pelletier E."/>
            <person name="Niang G."/>
            <person name="Scheremetjew M."/>
            <person name="Finn R."/>
            <person name="Kale V."/>
            <person name="Holt S."/>
            <person name="Cochrane G."/>
            <person name="Meng A."/>
            <person name="Brown T."/>
            <person name="Cohen L."/>
        </authorList>
    </citation>
    <scope>NUCLEOTIDE SEQUENCE</scope>
    <source>
        <strain evidence="1">CCMP722</strain>
    </source>
</reference>
<organism evidence="1">
    <name type="scientific">Pyramimonas obovata</name>
    <dbReference type="NCBI Taxonomy" id="1411642"/>
    <lineage>
        <taxon>Eukaryota</taxon>
        <taxon>Viridiplantae</taxon>
        <taxon>Chlorophyta</taxon>
        <taxon>Pyramimonadophyceae</taxon>
        <taxon>Pyramimonadales</taxon>
        <taxon>Pyramimonadaceae</taxon>
        <taxon>Pyramimonas</taxon>
        <taxon>Pyramimonas incertae sedis</taxon>
    </lineage>
</organism>
<accession>A0A7S0RCX3</accession>
<dbReference type="AlphaFoldDB" id="A0A7S0RCX3"/>
<dbReference type="Gene3D" id="3.10.490.10">
    <property type="entry name" value="Gamma-glutamyl cyclotransferase-like"/>
    <property type="match status" value="1"/>
</dbReference>
<gene>
    <name evidence="1" type="ORF">POBO1169_LOCUS12038</name>
</gene>
<evidence type="ECO:0000313" key="1">
    <source>
        <dbReference type="EMBL" id="CAD8673987.1"/>
    </source>
</evidence>